<dbReference type="InParanoid" id="A0A804NPR0"/>
<dbReference type="AlphaFoldDB" id="A0A804NPR0"/>
<proteinExistence type="predicted"/>
<reference evidence="1" key="2">
    <citation type="submission" date="2019-07" db="EMBL/GenBank/DDBJ databases">
        <authorList>
            <person name="Seetharam A."/>
            <person name="Woodhouse M."/>
            <person name="Cannon E."/>
        </authorList>
    </citation>
    <scope>NUCLEOTIDE SEQUENCE [LARGE SCALE GENOMIC DNA]</scope>
    <source>
        <strain evidence="1">cv. B73</strain>
    </source>
</reference>
<accession>A0A804NPR0</accession>
<protein>
    <submittedName>
        <fullName evidence="1">Uncharacterized protein</fullName>
    </submittedName>
</protein>
<sequence length="175" mass="19302">MKLKGCDWTQCIATHLSLPQHLHVSFLHASNARREHGAASGPKDAIICGENGNVREGAGREVGSPGAVDGTADKRLHDMAARDYWLVNTHVHAQVRLRMENPCTWRHKFKPARFAVGTSDPSKITQCMYNAHTVQGDAENRKALTDHLHRPPLIHMDGVETWTMEQSAQGGRGIG</sequence>
<dbReference type="Proteomes" id="UP000007305">
    <property type="component" value="Chromosome 4"/>
</dbReference>
<organism evidence="1 2">
    <name type="scientific">Zea mays</name>
    <name type="common">Maize</name>
    <dbReference type="NCBI Taxonomy" id="4577"/>
    <lineage>
        <taxon>Eukaryota</taxon>
        <taxon>Viridiplantae</taxon>
        <taxon>Streptophyta</taxon>
        <taxon>Embryophyta</taxon>
        <taxon>Tracheophyta</taxon>
        <taxon>Spermatophyta</taxon>
        <taxon>Magnoliopsida</taxon>
        <taxon>Liliopsida</taxon>
        <taxon>Poales</taxon>
        <taxon>Poaceae</taxon>
        <taxon>PACMAD clade</taxon>
        <taxon>Panicoideae</taxon>
        <taxon>Andropogonodae</taxon>
        <taxon>Andropogoneae</taxon>
        <taxon>Tripsacinae</taxon>
        <taxon>Zea</taxon>
    </lineage>
</organism>
<keyword evidence="2" id="KW-1185">Reference proteome</keyword>
<reference evidence="2" key="1">
    <citation type="journal article" date="2009" name="Science">
        <title>The B73 maize genome: complexity, diversity, and dynamics.</title>
        <authorList>
            <person name="Schnable P.S."/>
            <person name="Ware D."/>
            <person name="Fulton R.S."/>
            <person name="Stein J.C."/>
            <person name="Wei F."/>
            <person name="Pasternak S."/>
            <person name="Liang C."/>
            <person name="Zhang J."/>
            <person name="Fulton L."/>
            <person name="Graves T.A."/>
            <person name="Minx P."/>
            <person name="Reily A.D."/>
            <person name="Courtney L."/>
            <person name="Kruchowski S.S."/>
            <person name="Tomlinson C."/>
            <person name="Strong C."/>
            <person name="Delehaunty K."/>
            <person name="Fronick C."/>
            <person name="Courtney B."/>
            <person name="Rock S.M."/>
            <person name="Belter E."/>
            <person name="Du F."/>
            <person name="Kim K."/>
            <person name="Abbott R.M."/>
            <person name="Cotton M."/>
            <person name="Levy A."/>
            <person name="Marchetto P."/>
            <person name="Ochoa K."/>
            <person name="Jackson S.M."/>
            <person name="Gillam B."/>
            <person name="Chen W."/>
            <person name="Yan L."/>
            <person name="Higginbotham J."/>
            <person name="Cardenas M."/>
            <person name="Waligorski J."/>
            <person name="Applebaum E."/>
            <person name="Phelps L."/>
            <person name="Falcone J."/>
            <person name="Kanchi K."/>
            <person name="Thane T."/>
            <person name="Scimone A."/>
            <person name="Thane N."/>
            <person name="Henke J."/>
            <person name="Wang T."/>
            <person name="Ruppert J."/>
            <person name="Shah N."/>
            <person name="Rotter K."/>
            <person name="Hodges J."/>
            <person name="Ingenthron E."/>
            <person name="Cordes M."/>
            <person name="Kohlberg S."/>
            <person name="Sgro J."/>
            <person name="Delgado B."/>
            <person name="Mead K."/>
            <person name="Chinwalla A."/>
            <person name="Leonard S."/>
            <person name="Crouse K."/>
            <person name="Collura K."/>
            <person name="Kudrna D."/>
            <person name="Currie J."/>
            <person name="He R."/>
            <person name="Angelova A."/>
            <person name="Rajasekar S."/>
            <person name="Mueller T."/>
            <person name="Lomeli R."/>
            <person name="Scara G."/>
            <person name="Ko A."/>
            <person name="Delaney K."/>
            <person name="Wissotski M."/>
            <person name="Lopez G."/>
            <person name="Campos D."/>
            <person name="Braidotti M."/>
            <person name="Ashley E."/>
            <person name="Golser W."/>
            <person name="Kim H."/>
            <person name="Lee S."/>
            <person name="Lin J."/>
            <person name="Dujmic Z."/>
            <person name="Kim W."/>
            <person name="Talag J."/>
            <person name="Zuccolo A."/>
            <person name="Fan C."/>
            <person name="Sebastian A."/>
            <person name="Kramer M."/>
            <person name="Spiegel L."/>
            <person name="Nascimento L."/>
            <person name="Zutavern T."/>
            <person name="Miller B."/>
            <person name="Ambroise C."/>
            <person name="Muller S."/>
            <person name="Spooner W."/>
            <person name="Narechania A."/>
            <person name="Ren L."/>
            <person name="Wei S."/>
            <person name="Kumari S."/>
            <person name="Faga B."/>
            <person name="Levy M.J."/>
            <person name="McMahan L."/>
            <person name="Van Buren P."/>
            <person name="Vaughn M.W."/>
            <person name="Ying K."/>
            <person name="Yeh C.-T."/>
            <person name="Emrich S.J."/>
            <person name="Jia Y."/>
            <person name="Kalyanaraman A."/>
            <person name="Hsia A.-P."/>
            <person name="Barbazuk W.B."/>
            <person name="Baucom R.S."/>
            <person name="Brutnell T.P."/>
            <person name="Carpita N.C."/>
            <person name="Chaparro C."/>
            <person name="Chia J.-M."/>
            <person name="Deragon J.-M."/>
            <person name="Estill J.C."/>
            <person name="Fu Y."/>
            <person name="Jeddeloh J.A."/>
            <person name="Han Y."/>
            <person name="Lee H."/>
            <person name="Li P."/>
            <person name="Lisch D.R."/>
            <person name="Liu S."/>
            <person name="Liu Z."/>
            <person name="Nagel D.H."/>
            <person name="McCann M.C."/>
            <person name="SanMiguel P."/>
            <person name="Myers A.M."/>
            <person name="Nettleton D."/>
            <person name="Nguyen J."/>
            <person name="Penning B.W."/>
            <person name="Ponnala L."/>
            <person name="Schneider K.L."/>
            <person name="Schwartz D.C."/>
            <person name="Sharma A."/>
            <person name="Soderlund C."/>
            <person name="Springer N.M."/>
            <person name="Sun Q."/>
            <person name="Wang H."/>
            <person name="Waterman M."/>
            <person name="Westerman R."/>
            <person name="Wolfgruber T.K."/>
            <person name="Yang L."/>
            <person name="Yu Y."/>
            <person name="Zhang L."/>
            <person name="Zhou S."/>
            <person name="Zhu Q."/>
            <person name="Bennetzen J.L."/>
            <person name="Dawe R.K."/>
            <person name="Jiang J."/>
            <person name="Jiang N."/>
            <person name="Presting G.G."/>
            <person name="Wessler S.R."/>
            <person name="Aluru S."/>
            <person name="Martienssen R.A."/>
            <person name="Clifton S.W."/>
            <person name="McCombie W.R."/>
            <person name="Wing R.A."/>
            <person name="Wilson R.K."/>
        </authorList>
    </citation>
    <scope>NUCLEOTIDE SEQUENCE [LARGE SCALE GENOMIC DNA]</scope>
    <source>
        <strain evidence="2">cv. B73</strain>
    </source>
</reference>
<reference evidence="1" key="3">
    <citation type="submission" date="2021-05" db="UniProtKB">
        <authorList>
            <consortium name="EnsemblPlants"/>
        </authorList>
    </citation>
    <scope>IDENTIFICATION</scope>
    <source>
        <strain evidence="1">cv. B73</strain>
    </source>
</reference>
<evidence type="ECO:0000313" key="2">
    <source>
        <dbReference type="Proteomes" id="UP000007305"/>
    </source>
</evidence>
<name>A0A804NPR0_MAIZE</name>
<dbReference type="Gramene" id="Zm00001eb176600_T001">
    <property type="protein sequence ID" value="Zm00001eb176600_P001"/>
    <property type="gene ID" value="Zm00001eb176600"/>
</dbReference>
<dbReference type="EnsemblPlants" id="Zm00001eb176600_T001">
    <property type="protein sequence ID" value="Zm00001eb176600_P001"/>
    <property type="gene ID" value="Zm00001eb176600"/>
</dbReference>
<evidence type="ECO:0000313" key="1">
    <source>
        <dbReference type="EnsemblPlants" id="Zm00001eb176600_P001"/>
    </source>
</evidence>